<dbReference type="PROSITE" id="PS51197">
    <property type="entry name" value="HTH_RRF2_2"/>
    <property type="match status" value="1"/>
</dbReference>
<organism evidence="1 2">
    <name type="scientific">Megasphaera hominis</name>
    <dbReference type="NCBI Taxonomy" id="159836"/>
    <lineage>
        <taxon>Bacteria</taxon>
        <taxon>Bacillati</taxon>
        <taxon>Bacillota</taxon>
        <taxon>Negativicutes</taxon>
        <taxon>Veillonellales</taxon>
        <taxon>Veillonellaceae</taxon>
        <taxon>Megasphaera</taxon>
    </lineage>
</organism>
<name>A0ABR6VH79_9FIRM</name>
<evidence type="ECO:0000313" key="1">
    <source>
        <dbReference type="EMBL" id="MBC3536672.1"/>
    </source>
</evidence>
<dbReference type="InterPro" id="IPR000944">
    <property type="entry name" value="Tscrpt_reg_Rrf2"/>
</dbReference>
<dbReference type="RefSeq" id="WP_186502829.1">
    <property type="nucleotide sequence ID" value="NZ_JACOGK010000012.1"/>
</dbReference>
<sequence length="164" mass="18894">MKFSVGLEYALHCLLYMVDLPEGYSVGVRELAHYQGVSETYLAKFFTKLRKAGIVKAAPGVNGGYELALAPQDITFWHVVEAIEGKTPLFQCDEIRQRELLLDQDNLPDAYTKCPCLIHTVMNEAEDRMRQYLNEKTLAWLHGQTMTKIPQDHRKAMQDWFIKE</sequence>
<reference evidence="1 2" key="1">
    <citation type="submission" date="2020-08" db="EMBL/GenBank/DDBJ databases">
        <authorList>
            <person name="Liu C."/>
            <person name="Sun Q."/>
        </authorList>
    </citation>
    <scope>NUCLEOTIDE SEQUENCE [LARGE SCALE GENOMIC DNA]</scope>
    <source>
        <strain evidence="1 2">NSJ-59</strain>
    </source>
</reference>
<dbReference type="Pfam" id="PF02082">
    <property type="entry name" value="Rrf2"/>
    <property type="match status" value="1"/>
</dbReference>
<dbReference type="InterPro" id="IPR036390">
    <property type="entry name" value="WH_DNA-bd_sf"/>
</dbReference>
<dbReference type="InterPro" id="IPR036388">
    <property type="entry name" value="WH-like_DNA-bd_sf"/>
</dbReference>
<comment type="caution">
    <text evidence="1">The sequence shown here is derived from an EMBL/GenBank/DDBJ whole genome shotgun (WGS) entry which is preliminary data.</text>
</comment>
<accession>A0ABR6VH79</accession>
<proteinExistence type="predicted"/>
<evidence type="ECO:0000313" key="2">
    <source>
        <dbReference type="Proteomes" id="UP000606870"/>
    </source>
</evidence>
<dbReference type="InterPro" id="IPR030489">
    <property type="entry name" value="TR_Rrf2-type_CS"/>
</dbReference>
<dbReference type="Proteomes" id="UP000606870">
    <property type="component" value="Unassembled WGS sequence"/>
</dbReference>
<keyword evidence="2" id="KW-1185">Reference proteome</keyword>
<dbReference type="EMBL" id="JACOGK010000012">
    <property type="protein sequence ID" value="MBC3536672.1"/>
    <property type="molecule type" value="Genomic_DNA"/>
</dbReference>
<protein>
    <submittedName>
        <fullName evidence="1">Rrf2 family transcriptional regulator</fullName>
    </submittedName>
</protein>
<dbReference type="SUPFAM" id="SSF46785">
    <property type="entry name" value="Winged helix' DNA-binding domain"/>
    <property type="match status" value="1"/>
</dbReference>
<gene>
    <name evidence="1" type="ORF">H8J70_05345</name>
</gene>
<dbReference type="PANTHER" id="PTHR33221">
    <property type="entry name" value="WINGED HELIX-TURN-HELIX TRANSCRIPTIONAL REGULATOR, RRF2 FAMILY"/>
    <property type="match status" value="1"/>
</dbReference>
<dbReference type="NCBIfam" id="TIGR00738">
    <property type="entry name" value="rrf2_super"/>
    <property type="match status" value="1"/>
</dbReference>
<dbReference type="PANTHER" id="PTHR33221:SF15">
    <property type="entry name" value="HTH-TYPE TRANSCRIPTIONAL REGULATOR YWGB-RELATED"/>
    <property type="match status" value="1"/>
</dbReference>
<dbReference type="Gene3D" id="1.10.10.10">
    <property type="entry name" value="Winged helix-like DNA-binding domain superfamily/Winged helix DNA-binding domain"/>
    <property type="match status" value="1"/>
</dbReference>
<dbReference type="PROSITE" id="PS01332">
    <property type="entry name" value="HTH_RRF2_1"/>
    <property type="match status" value="1"/>
</dbReference>